<gene>
    <name evidence="1" type="ordered locus">PSMK_22720</name>
</gene>
<sequence length="108" mass="12304">MFMPTGTHLDFILATVRWLDDPQRVRWCAIFPEHQGHVHEAPYDELVIEAGGLGVGLRRDGKRAGYICPIIESGLDHDEAVAALAEWRHLLARHNNQQQHEQFLDDAI</sequence>
<name>I0IGP3_PHYMF</name>
<organism evidence="1 2">
    <name type="scientific">Phycisphaera mikurensis (strain NBRC 102666 / KCTC 22515 / FYK2301M01)</name>
    <dbReference type="NCBI Taxonomy" id="1142394"/>
    <lineage>
        <taxon>Bacteria</taxon>
        <taxon>Pseudomonadati</taxon>
        <taxon>Planctomycetota</taxon>
        <taxon>Phycisphaerae</taxon>
        <taxon>Phycisphaerales</taxon>
        <taxon>Phycisphaeraceae</taxon>
        <taxon>Phycisphaera</taxon>
    </lineage>
</organism>
<evidence type="ECO:0000313" key="2">
    <source>
        <dbReference type="Proteomes" id="UP000007881"/>
    </source>
</evidence>
<dbReference type="EMBL" id="AP012338">
    <property type="protein sequence ID" value="BAM04431.1"/>
    <property type="molecule type" value="Genomic_DNA"/>
</dbReference>
<accession>I0IGP3</accession>
<dbReference type="KEGG" id="phm:PSMK_22720"/>
<dbReference type="Proteomes" id="UP000007881">
    <property type="component" value="Chromosome"/>
</dbReference>
<reference evidence="1 2" key="1">
    <citation type="submission" date="2012-02" db="EMBL/GenBank/DDBJ databases">
        <title>Complete genome sequence of Phycisphaera mikurensis NBRC 102666.</title>
        <authorList>
            <person name="Ankai A."/>
            <person name="Hosoyama A."/>
            <person name="Terui Y."/>
            <person name="Sekine M."/>
            <person name="Fukai R."/>
            <person name="Kato Y."/>
            <person name="Nakamura S."/>
            <person name="Yamada-Narita S."/>
            <person name="Kawakoshi A."/>
            <person name="Fukunaga Y."/>
            <person name="Yamazaki S."/>
            <person name="Fujita N."/>
        </authorList>
    </citation>
    <scope>NUCLEOTIDE SEQUENCE [LARGE SCALE GENOMIC DNA]</scope>
    <source>
        <strain evidence="2">NBRC 102666 / KCTC 22515 / FYK2301M01</strain>
    </source>
</reference>
<keyword evidence="2" id="KW-1185">Reference proteome</keyword>
<dbReference type="HOGENOM" id="CLU_2194507_0_0_0"/>
<dbReference type="AlphaFoldDB" id="I0IGP3"/>
<proteinExistence type="predicted"/>
<protein>
    <submittedName>
        <fullName evidence="1">Uncharacterized protein</fullName>
    </submittedName>
</protein>
<evidence type="ECO:0000313" key="1">
    <source>
        <dbReference type="EMBL" id="BAM04431.1"/>
    </source>
</evidence>